<dbReference type="EMBL" id="PCYM01000001">
    <property type="protein sequence ID" value="PIR48093.1"/>
    <property type="molecule type" value="Genomic_DNA"/>
</dbReference>
<sequence length="18" mass="1915">MSSVVENGVLKISIPKLT</sequence>
<organism evidence="1 2">
    <name type="scientific">Candidatus Uhrbacteria bacterium CG10_big_fil_rev_8_21_14_0_10_50_16</name>
    <dbReference type="NCBI Taxonomy" id="1975039"/>
    <lineage>
        <taxon>Bacteria</taxon>
        <taxon>Candidatus Uhriibacteriota</taxon>
    </lineage>
</organism>
<dbReference type="AlphaFoldDB" id="A0A2H0RNM9"/>
<proteinExistence type="predicted"/>
<evidence type="ECO:0000313" key="1">
    <source>
        <dbReference type="EMBL" id="PIR48093.1"/>
    </source>
</evidence>
<evidence type="ECO:0000313" key="2">
    <source>
        <dbReference type="Proteomes" id="UP000230084"/>
    </source>
</evidence>
<name>A0A2H0RNM9_9BACT</name>
<dbReference type="Proteomes" id="UP000230084">
    <property type="component" value="Unassembled WGS sequence"/>
</dbReference>
<accession>A0A2H0RNM9</accession>
<protein>
    <submittedName>
        <fullName evidence="1">Uncharacterized protein</fullName>
    </submittedName>
</protein>
<reference evidence="1 2" key="1">
    <citation type="submission" date="2017-09" db="EMBL/GenBank/DDBJ databases">
        <title>Depth-based differentiation of microbial function through sediment-hosted aquifers and enrichment of novel symbionts in the deep terrestrial subsurface.</title>
        <authorList>
            <person name="Probst A.J."/>
            <person name="Ladd B."/>
            <person name="Jarett J.K."/>
            <person name="Geller-Mcgrath D.E."/>
            <person name="Sieber C.M."/>
            <person name="Emerson J.B."/>
            <person name="Anantharaman K."/>
            <person name="Thomas B.C."/>
            <person name="Malmstrom R."/>
            <person name="Stieglmeier M."/>
            <person name="Klingl A."/>
            <person name="Woyke T."/>
            <person name="Ryan C.M."/>
            <person name="Banfield J.F."/>
        </authorList>
    </citation>
    <scope>NUCLEOTIDE SEQUENCE [LARGE SCALE GENOMIC DNA]</scope>
    <source>
        <strain evidence="1">CG10_big_fil_rev_8_21_14_0_10_50_16</strain>
    </source>
</reference>
<comment type="caution">
    <text evidence="1">The sequence shown here is derived from an EMBL/GenBank/DDBJ whole genome shotgun (WGS) entry which is preliminary data.</text>
</comment>
<gene>
    <name evidence="1" type="ORF">COV06_00120</name>
</gene>